<evidence type="ECO:0000256" key="1">
    <source>
        <dbReference type="ARBA" id="ARBA00007734"/>
    </source>
</evidence>
<dbReference type="CDD" id="cd00254">
    <property type="entry name" value="LT-like"/>
    <property type="match status" value="1"/>
</dbReference>
<dbReference type="PANTHER" id="PTHR37423">
    <property type="entry name" value="SOLUBLE LYTIC MUREIN TRANSGLYCOSYLASE-RELATED"/>
    <property type="match status" value="1"/>
</dbReference>
<evidence type="ECO:0000256" key="2">
    <source>
        <dbReference type="SAM" id="SignalP"/>
    </source>
</evidence>
<keyword evidence="2" id="KW-0732">Signal</keyword>
<comment type="similarity">
    <text evidence="1">Belongs to the transglycosylase Slt family.</text>
</comment>
<evidence type="ECO:0000313" key="5">
    <source>
        <dbReference type="Proteomes" id="UP001205843"/>
    </source>
</evidence>
<feature type="chain" id="PRO_5042048623" evidence="2">
    <location>
        <begin position="31"/>
        <end position="198"/>
    </location>
</feature>
<dbReference type="PANTHER" id="PTHR37423:SF2">
    <property type="entry name" value="MEMBRANE-BOUND LYTIC MUREIN TRANSGLYCOSYLASE C"/>
    <property type="match status" value="1"/>
</dbReference>
<dbReference type="Gene3D" id="1.10.530.10">
    <property type="match status" value="1"/>
</dbReference>
<reference evidence="4" key="1">
    <citation type="submission" date="2022-03" db="EMBL/GenBank/DDBJ databases">
        <title>Genomic Encyclopedia of Type Strains, Phase III (KMG-III): the genomes of soil and plant-associated and newly described type strains.</title>
        <authorList>
            <person name="Whitman W."/>
        </authorList>
    </citation>
    <scope>NUCLEOTIDE SEQUENCE</scope>
    <source>
        <strain evidence="4">ANL 6-2</strain>
    </source>
</reference>
<evidence type="ECO:0000313" key="4">
    <source>
        <dbReference type="EMBL" id="MCP1674976.1"/>
    </source>
</evidence>
<feature type="signal peptide" evidence="2">
    <location>
        <begin position="1"/>
        <end position="30"/>
    </location>
</feature>
<comment type="caution">
    <text evidence="4">The sequence shown here is derived from an EMBL/GenBank/DDBJ whole genome shotgun (WGS) entry which is preliminary data.</text>
</comment>
<protein>
    <submittedName>
        <fullName evidence="4">Soluble lytic murein transglycosylase-like protein</fullName>
    </submittedName>
</protein>
<dbReference type="InterPro" id="IPR023346">
    <property type="entry name" value="Lysozyme-like_dom_sf"/>
</dbReference>
<organism evidence="4 5">
    <name type="scientific">Natronocella acetinitrilica</name>
    <dbReference type="NCBI Taxonomy" id="414046"/>
    <lineage>
        <taxon>Bacteria</taxon>
        <taxon>Pseudomonadati</taxon>
        <taxon>Pseudomonadota</taxon>
        <taxon>Gammaproteobacteria</taxon>
        <taxon>Chromatiales</taxon>
        <taxon>Ectothiorhodospiraceae</taxon>
        <taxon>Natronocella</taxon>
    </lineage>
</organism>
<dbReference type="EMBL" id="JALJXV010000004">
    <property type="protein sequence ID" value="MCP1674976.1"/>
    <property type="molecule type" value="Genomic_DNA"/>
</dbReference>
<dbReference type="InterPro" id="IPR008258">
    <property type="entry name" value="Transglycosylase_SLT_dom_1"/>
</dbReference>
<dbReference type="RefSeq" id="WP_253477670.1">
    <property type="nucleotide sequence ID" value="NZ_JALJXV010000004.1"/>
</dbReference>
<dbReference type="SUPFAM" id="SSF53955">
    <property type="entry name" value="Lysozyme-like"/>
    <property type="match status" value="1"/>
</dbReference>
<dbReference type="Pfam" id="PF01464">
    <property type="entry name" value="SLT"/>
    <property type="match status" value="1"/>
</dbReference>
<dbReference type="AlphaFoldDB" id="A0AAE3KBT3"/>
<gene>
    <name evidence="4" type="ORF">J2T57_002114</name>
</gene>
<dbReference type="Proteomes" id="UP001205843">
    <property type="component" value="Unassembled WGS sequence"/>
</dbReference>
<accession>A0AAE3KBT3</accession>
<proteinExistence type="inferred from homology"/>
<name>A0AAE3KBT3_9GAMM</name>
<keyword evidence="5" id="KW-1185">Reference proteome</keyword>
<sequence length="198" mass="22438">MAEGAARSLLRACRIALLAAAVAMSPAAVAQEQTVDPPLREALIEAVHNSESFDNRYVAQVWLADMSHRLRRQLPDPQERVELLTLVHQESRLAELEPELVLAVIEVESNFNRYAISVAGARGLMQIMPFWLNEIGADGDNLFNVRTNLRFGTTILRHYLDVENGNLTRALARYNGSLGQTWYPERVFRAQAERWYPH</sequence>
<feature type="domain" description="Transglycosylase SLT" evidence="3">
    <location>
        <begin position="90"/>
        <end position="186"/>
    </location>
</feature>
<evidence type="ECO:0000259" key="3">
    <source>
        <dbReference type="Pfam" id="PF01464"/>
    </source>
</evidence>